<evidence type="ECO:0000313" key="10">
    <source>
        <dbReference type="Proteomes" id="UP000092247"/>
    </source>
</evidence>
<dbReference type="InterPro" id="IPR013783">
    <property type="entry name" value="Ig-like_fold"/>
</dbReference>
<proteinExistence type="inferred from homology"/>
<evidence type="ECO:0000256" key="2">
    <source>
        <dbReference type="ARBA" id="ARBA00007399"/>
    </source>
</evidence>
<dbReference type="SUPFAM" id="SSF49584">
    <property type="entry name" value="Periplasmic chaperone C-domain"/>
    <property type="match status" value="1"/>
</dbReference>
<evidence type="ECO:0000256" key="6">
    <source>
        <dbReference type="SAM" id="SignalP"/>
    </source>
</evidence>
<evidence type="ECO:0000259" key="8">
    <source>
        <dbReference type="Pfam" id="PF02753"/>
    </source>
</evidence>
<dbReference type="Gene3D" id="2.60.40.10">
    <property type="entry name" value="Immunoglobulins"/>
    <property type="match status" value="2"/>
</dbReference>
<name>A0A1B8GZ34_9GAMM</name>
<dbReference type="PANTHER" id="PTHR30251:SF0">
    <property type="entry name" value="FIMBRIAL CHAPERONE PROTEIN ELFD-RELATED"/>
    <property type="match status" value="1"/>
</dbReference>
<evidence type="ECO:0000256" key="4">
    <source>
        <dbReference type="ARBA" id="ARBA00022764"/>
    </source>
</evidence>
<evidence type="ECO:0000256" key="3">
    <source>
        <dbReference type="ARBA" id="ARBA00022729"/>
    </source>
</evidence>
<dbReference type="GO" id="GO:0071555">
    <property type="term" value="P:cell wall organization"/>
    <property type="evidence" value="ECO:0007669"/>
    <property type="project" value="InterPro"/>
</dbReference>
<dbReference type="InterPro" id="IPR008962">
    <property type="entry name" value="PapD-like_sf"/>
</dbReference>
<dbReference type="EMBL" id="LZEX01000046">
    <property type="protein sequence ID" value="OBU02086.1"/>
    <property type="molecule type" value="Genomic_DNA"/>
</dbReference>
<reference evidence="9 10" key="1">
    <citation type="submission" date="2016-06" db="EMBL/GenBank/DDBJ databases">
        <authorList>
            <person name="Kjaerup R.B."/>
            <person name="Dalgaard T.S."/>
            <person name="Juul-Madsen H.R."/>
        </authorList>
    </citation>
    <scope>NUCLEOTIDE SEQUENCE [LARGE SCALE GENOMIC DNA]</scope>
    <source>
        <strain evidence="9 10">GCSL-Mp3</strain>
    </source>
</reference>
<dbReference type="Proteomes" id="UP000092247">
    <property type="component" value="Unassembled WGS sequence"/>
</dbReference>
<evidence type="ECO:0000256" key="5">
    <source>
        <dbReference type="ARBA" id="ARBA00023186"/>
    </source>
</evidence>
<dbReference type="AlphaFoldDB" id="A0A1B8GZ34"/>
<gene>
    <name evidence="9" type="ORF">AYY17_13830</name>
</gene>
<comment type="similarity">
    <text evidence="2">Belongs to the periplasmic pilus chaperone family.</text>
</comment>
<comment type="caution">
    <text evidence="9">The sequence shown here is derived from an EMBL/GenBank/DDBJ whole genome shotgun (WGS) entry which is preliminary data.</text>
</comment>
<dbReference type="STRING" id="368603.AYY16_00580"/>
<feature type="domain" description="Pili assembly chaperone C-terminal" evidence="8">
    <location>
        <begin position="174"/>
        <end position="233"/>
    </location>
</feature>
<comment type="subcellular location">
    <subcellularLocation>
        <location evidence="1">Periplasm</location>
    </subcellularLocation>
</comment>
<protein>
    <submittedName>
        <fullName evidence="9">Fimbrial chaperone protein</fullName>
    </submittedName>
</protein>
<keyword evidence="5" id="KW-0143">Chaperone</keyword>
<evidence type="ECO:0000256" key="1">
    <source>
        <dbReference type="ARBA" id="ARBA00004418"/>
    </source>
</evidence>
<dbReference type="Pfam" id="PF00345">
    <property type="entry name" value="PapD_N"/>
    <property type="match status" value="1"/>
</dbReference>
<dbReference type="InterPro" id="IPR016148">
    <property type="entry name" value="Pili_assmbl_chaperone_C"/>
</dbReference>
<sequence length="241" mass="25853">MKNVTVITHIIGSLVFLSASASAGIAIDNTRVVFQATDDTTGKSVGVTSSSNSLTPYLVKAQILQTPTGDNADTPFLVTPSLFRLEPGSTNQIRIMKKPGGLPQNKESVFYLRTIAVPAGEKDNNNQQSNIGGMLQVSTGNVIKLFYRPAGLGMTQQQAMQSLQFSAAGNGLKVTNPSPYYISLDTLNINGRKVAMSIKNGSTMIAPFSDNTFANTPHQGRAEWKAINDYGATEVFYGQVR</sequence>
<dbReference type="SUPFAM" id="SSF49354">
    <property type="entry name" value="PapD-like"/>
    <property type="match status" value="1"/>
</dbReference>
<dbReference type="InterPro" id="IPR036316">
    <property type="entry name" value="Pili_assmbl_chap_C_dom_sf"/>
</dbReference>
<dbReference type="GO" id="GO:0030288">
    <property type="term" value="C:outer membrane-bounded periplasmic space"/>
    <property type="evidence" value="ECO:0007669"/>
    <property type="project" value="InterPro"/>
</dbReference>
<evidence type="ECO:0000259" key="7">
    <source>
        <dbReference type="Pfam" id="PF00345"/>
    </source>
</evidence>
<dbReference type="InterPro" id="IPR050643">
    <property type="entry name" value="Periplasmic_pilus_chap"/>
</dbReference>
<dbReference type="PANTHER" id="PTHR30251">
    <property type="entry name" value="PILUS ASSEMBLY CHAPERONE"/>
    <property type="match status" value="1"/>
</dbReference>
<accession>A0A1B8GZ34</accession>
<feature type="signal peptide" evidence="6">
    <location>
        <begin position="1"/>
        <end position="23"/>
    </location>
</feature>
<feature type="domain" description="Pili assembly chaperone N-terminal" evidence="7">
    <location>
        <begin position="24"/>
        <end position="152"/>
    </location>
</feature>
<dbReference type="InterPro" id="IPR016147">
    <property type="entry name" value="Pili_assmbl_chaperone_N"/>
</dbReference>
<feature type="chain" id="PRO_5008609135" evidence="6">
    <location>
        <begin position="24"/>
        <end position="241"/>
    </location>
</feature>
<evidence type="ECO:0000313" key="9">
    <source>
        <dbReference type="EMBL" id="OBU02086.1"/>
    </source>
</evidence>
<dbReference type="Pfam" id="PF02753">
    <property type="entry name" value="PapD_C"/>
    <property type="match status" value="1"/>
</dbReference>
<dbReference type="InterPro" id="IPR001829">
    <property type="entry name" value="Pili_assmbl_chaperone_bac"/>
</dbReference>
<dbReference type="RefSeq" id="WP_067427061.1">
    <property type="nucleotide sequence ID" value="NZ_LZEX01000046.1"/>
</dbReference>
<keyword evidence="4" id="KW-0574">Periplasm</keyword>
<keyword evidence="3 6" id="KW-0732">Signal</keyword>
<dbReference type="PRINTS" id="PR00969">
    <property type="entry name" value="CHAPERONPILI"/>
</dbReference>
<organism evidence="9 10">
    <name type="scientific">Morganella psychrotolerans</name>
    <dbReference type="NCBI Taxonomy" id="368603"/>
    <lineage>
        <taxon>Bacteria</taxon>
        <taxon>Pseudomonadati</taxon>
        <taxon>Pseudomonadota</taxon>
        <taxon>Gammaproteobacteria</taxon>
        <taxon>Enterobacterales</taxon>
        <taxon>Morganellaceae</taxon>
        <taxon>Morganella</taxon>
    </lineage>
</organism>